<dbReference type="RefSeq" id="WP_126188786.1">
    <property type="nucleotide sequence ID" value="NZ_RWYU02000002.1"/>
</dbReference>
<accession>A0A482U907</accession>
<organism evidence="1 2">
    <name type="scientific">Pseudomonas songnenensis</name>
    <dbReference type="NCBI Taxonomy" id="1176259"/>
    <lineage>
        <taxon>Bacteria</taxon>
        <taxon>Pseudomonadati</taxon>
        <taxon>Pseudomonadota</taxon>
        <taxon>Gammaproteobacteria</taxon>
        <taxon>Pseudomonadales</taxon>
        <taxon>Pseudomonadaceae</taxon>
        <taxon>Pseudomonas</taxon>
    </lineage>
</organism>
<dbReference type="AlphaFoldDB" id="A0A482U907"/>
<proteinExistence type="predicted"/>
<evidence type="ECO:0000313" key="2">
    <source>
        <dbReference type="Proteomes" id="UP000282800"/>
    </source>
</evidence>
<dbReference type="Proteomes" id="UP000282800">
    <property type="component" value="Unassembled WGS sequence"/>
</dbReference>
<gene>
    <name evidence="1" type="ORF">EJA06_004470</name>
</gene>
<evidence type="ECO:0000313" key="1">
    <source>
        <dbReference type="EMBL" id="RYJ63216.1"/>
    </source>
</evidence>
<protein>
    <submittedName>
        <fullName evidence="1">Uncharacterized protein</fullName>
    </submittedName>
</protein>
<dbReference type="OrthoDB" id="10010273at2"/>
<sequence length="180" mass="20669">MSGALNRALVIGAALGVSSQMASLFPEPKPAKQQTQADLERLAAAEQRRARRRQRLINLTEPVMDHPRPEYETLFWPEMDAYYEAESRQEAAAMREVRRLVRPKVYRDILEYIKDCDRTTEFSIVNEPGAERDKQDERGYAFKFAYVNQYCNGGYTGDSYAGCVLIPLNAGKFLKFHYSM</sequence>
<dbReference type="EMBL" id="RWYU02000002">
    <property type="protein sequence ID" value="RYJ63216.1"/>
    <property type="molecule type" value="Genomic_DNA"/>
</dbReference>
<reference evidence="1 2" key="1">
    <citation type="submission" date="2019-01" db="EMBL/GenBank/DDBJ databases">
        <title>High-quality draft genome of. Pseudomonas songnenensis str. L103, a full-fledged denitrifier isolated from 100 meters deep aquifer in a heavily nitrogen fertilized agricultural area.</title>
        <authorList>
            <person name="Liu M."/>
            <person name="Liu B."/>
        </authorList>
    </citation>
    <scope>NUCLEOTIDE SEQUENCE [LARGE SCALE GENOMIC DNA]</scope>
    <source>
        <strain evidence="1 2">L103</strain>
    </source>
</reference>
<name>A0A482U907_9PSED</name>
<comment type="caution">
    <text evidence="1">The sequence shown here is derived from an EMBL/GenBank/DDBJ whole genome shotgun (WGS) entry which is preliminary data.</text>
</comment>